<reference evidence="3" key="1">
    <citation type="journal article" date="2013" name="Nature">
        <title>Draft genome of the wheat A-genome progenitor Triticum urartu.</title>
        <authorList>
            <person name="Ling H.Q."/>
            <person name="Zhao S."/>
            <person name="Liu D."/>
            <person name="Wang J."/>
            <person name="Sun H."/>
            <person name="Zhang C."/>
            <person name="Fan H."/>
            <person name="Li D."/>
            <person name="Dong L."/>
            <person name="Tao Y."/>
            <person name="Gao C."/>
            <person name="Wu H."/>
            <person name="Li Y."/>
            <person name="Cui Y."/>
            <person name="Guo X."/>
            <person name="Zheng S."/>
            <person name="Wang B."/>
            <person name="Yu K."/>
            <person name="Liang Q."/>
            <person name="Yang W."/>
            <person name="Lou X."/>
            <person name="Chen J."/>
            <person name="Feng M."/>
            <person name="Jian J."/>
            <person name="Zhang X."/>
            <person name="Luo G."/>
            <person name="Jiang Y."/>
            <person name="Liu J."/>
            <person name="Wang Z."/>
            <person name="Sha Y."/>
            <person name="Zhang B."/>
            <person name="Wu H."/>
            <person name="Tang D."/>
            <person name="Shen Q."/>
            <person name="Xue P."/>
            <person name="Zou S."/>
            <person name="Wang X."/>
            <person name="Liu X."/>
            <person name="Wang F."/>
            <person name="Yang Y."/>
            <person name="An X."/>
            <person name="Dong Z."/>
            <person name="Zhang K."/>
            <person name="Zhang X."/>
            <person name="Luo M.C."/>
            <person name="Dvorak J."/>
            <person name="Tong Y."/>
            <person name="Wang J."/>
            <person name="Yang H."/>
            <person name="Li Z."/>
            <person name="Wang D."/>
            <person name="Zhang A."/>
            <person name="Wang J."/>
        </authorList>
    </citation>
    <scope>NUCLEOTIDE SEQUENCE</scope>
    <source>
        <strain evidence="3">cv. G1812</strain>
    </source>
</reference>
<dbReference type="Proteomes" id="UP000015106">
    <property type="component" value="Chromosome 5"/>
</dbReference>
<protein>
    <recommendedName>
        <fullName evidence="1">WLM domain-containing protein</fullName>
    </recommendedName>
</protein>
<feature type="domain" description="WLM" evidence="1">
    <location>
        <begin position="1"/>
        <end position="87"/>
    </location>
</feature>
<evidence type="ECO:0000313" key="2">
    <source>
        <dbReference type="EnsemblPlants" id="TuG1812G0500001521.01.T01"/>
    </source>
</evidence>
<keyword evidence="3" id="KW-1185">Reference proteome</keyword>
<accession>A0A8R7QAN2</accession>
<dbReference type="EnsemblPlants" id="TuG1812G0500001521.01.T01">
    <property type="protein sequence ID" value="TuG1812G0500001521.01.T01"/>
    <property type="gene ID" value="TuG1812G0500001521.01"/>
</dbReference>
<proteinExistence type="predicted"/>
<dbReference type="InterPro" id="IPR013536">
    <property type="entry name" value="WLM_dom"/>
</dbReference>
<reference evidence="2" key="3">
    <citation type="submission" date="2022-06" db="UniProtKB">
        <authorList>
            <consortium name="EnsemblPlants"/>
        </authorList>
    </citation>
    <scope>IDENTIFICATION</scope>
</reference>
<organism evidence="2 3">
    <name type="scientific">Triticum urartu</name>
    <name type="common">Red wild einkorn</name>
    <name type="synonym">Crithodium urartu</name>
    <dbReference type="NCBI Taxonomy" id="4572"/>
    <lineage>
        <taxon>Eukaryota</taxon>
        <taxon>Viridiplantae</taxon>
        <taxon>Streptophyta</taxon>
        <taxon>Embryophyta</taxon>
        <taxon>Tracheophyta</taxon>
        <taxon>Spermatophyta</taxon>
        <taxon>Magnoliopsida</taxon>
        <taxon>Liliopsida</taxon>
        <taxon>Poales</taxon>
        <taxon>Poaceae</taxon>
        <taxon>BOP clade</taxon>
        <taxon>Pooideae</taxon>
        <taxon>Triticodae</taxon>
        <taxon>Triticeae</taxon>
        <taxon>Triticinae</taxon>
        <taxon>Triticum</taxon>
    </lineage>
</organism>
<name>A0A8R7QAN2_TRIUA</name>
<evidence type="ECO:0000313" key="3">
    <source>
        <dbReference type="Proteomes" id="UP000015106"/>
    </source>
</evidence>
<dbReference type="Pfam" id="PF08325">
    <property type="entry name" value="WLM"/>
    <property type="match status" value="1"/>
</dbReference>
<dbReference type="PROSITE" id="PS51397">
    <property type="entry name" value="WLM"/>
    <property type="match status" value="1"/>
</dbReference>
<reference evidence="2" key="2">
    <citation type="submission" date="2018-03" db="EMBL/GenBank/DDBJ databases">
        <title>The Triticum urartu genome reveals the dynamic nature of wheat genome evolution.</title>
        <authorList>
            <person name="Ling H."/>
            <person name="Ma B."/>
            <person name="Shi X."/>
            <person name="Liu H."/>
            <person name="Dong L."/>
            <person name="Sun H."/>
            <person name="Cao Y."/>
            <person name="Gao Q."/>
            <person name="Zheng S."/>
            <person name="Li Y."/>
            <person name="Yu Y."/>
            <person name="Du H."/>
            <person name="Qi M."/>
            <person name="Li Y."/>
            <person name="Yu H."/>
            <person name="Cui Y."/>
            <person name="Wang N."/>
            <person name="Chen C."/>
            <person name="Wu H."/>
            <person name="Zhao Y."/>
            <person name="Zhang J."/>
            <person name="Li Y."/>
            <person name="Zhou W."/>
            <person name="Zhang B."/>
            <person name="Hu W."/>
            <person name="Eijk M."/>
            <person name="Tang J."/>
            <person name="Witsenboer H."/>
            <person name="Zhao S."/>
            <person name="Li Z."/>
            <person name="Zhang A."/>
            <person name="Wang D."/>
            <person name="Liang C."/>
        </authorList>
    </citation>
    <scope>NUCLEOTIDE SEQUENCE [LARGE SCALE GENOMIC DNA]</scope>
    <source>
        <strain evidence="2">cv. G1812</strain>
    </source>
</reference>
<dbReference type="Gramene" id="TuG1812G0500001521.01.T01">
    <property type="protein sequence ID" value="TuG1812G0500001521.01.T01"/>
    <property type="gene ID" value="TuG1812G0500001521.01"/>
</dbReference>
<dbReference type="AlphaFoldDB" id="A0A8R7QAN2"/>
<sequence length="118" mass="13821">MLHKIAHNARRPHNTQFYKLWDELRKFDSTTDGVVKYEIPICGSAMQNNYLRYIWHAIYDNDACSSSQSVPLQLPVLSMDATLRREVIHLSCHGSIIPSFLAVKTFFSTYMRWQAKLW</sequence>
<evidence type="ECO:0000259" key="1">
    <source>
        <dbReference type="PROSITE" id="PS51397"/>
    </source>
</evidence>